<comment type="caution">
    <text evidence="1">The sequence shown here is derived from an EMBL/GenBank/DDBJ whole genome shotgun (WGS) entry which is preliminary data.</text>
</comment>
<dbReference type="AlphaFoldDB" id="L1LBI4"/>
<dbReference type="VEuPathDB" id="PiroplasmaDB:BEWA_011940"/>
<dbReference type="KEGG" id="beq:BEWA_011940"/>
<name>L1LBI4_THEEQ</name>
<gene>
    <name evidence="1" type="ORF">BEWA_011940</name>
</gene>
<accession>L1LBI4</accession>
<proteinExistence type="predicted"/>
<sequence length="115" mass="13103">MASTLLAANRSILRVLEKTKHQYKICAGFSSFRFADEKKTAEESVYFKKQEEAILSRMLKRDPSLDPRYSAPSHELNIYNDLSLALAKFGINDPPLALMEELVLIFTNNGYKKSD</sequence>
<dbReference type="Proteomes" id="UP000031512">
    <property type="component" value="Unassembled WGS sequence"/>
</dbReference>
<reference evidence="1 2" key="1">
    <citation type="journal article" date="2012" name="BMC Genomics">
        <title>Comparative genomic analysis and phylogenetic position of Theileria equi.</title>
        <authorList>
            <person name="Kappmeyer L.S."/>
            <person name="Thiagarajan M."/>
            <person name="Herndon D.R."/>
            <person name="Ramsay J.D."/>
            <person name="Caler E."/>
            <person name="Djikeng A."/>
            <person name="Gillespie J.J."/>
            <person name="Lau A.O."/>
            <person name="Roalson E.H."/>
            <person name="Silva J.C."/>
            <person name="Silva M.G."/>
            <person name="Suarez C.E."/>
            <person name="Ueti M.W."/>
            <person name="Nene V.M."/>
            <person name="Mealey R.H."/>
            <person name="Knowles D.P."/>
            <person name="Brayton K.A."/>
        </authorList>
    </citation>
    <scope>NUCLEOTIDE SEQUENCE [LARGE SCALE GENOMIC DNA]</scope>
    <source>
        <strain evidence="1 2">WA</strain>
    </source>
</reference>
<dbReference type="RefSeq" id="XP_004832087.1">
    <property type="nucleotide sequence ID" value="XM_004832030.1"/>
</dbReference>
<dbReference type="eggNOG" id="ENOG502SX4H">
    <property type="taxonomic scope" value="Eukaryota"/>
</dbReference>
<keyword evidence="2" id="KW-1185">Reference proteome</keyword>
<dbReference type="STRING" id="1537102.L1LBI4"/>
<dbReference type="EMBL" id="ACOU01000004">
    <property type="protein sequence ID" value="EKX72635.1"/>
    <property type="molecule type" value="Genomic_DNA"/>
</dbReference>
<dbReference type="GeneID" id="15804270"/>
<evidence type="ECO:0000313" key="2">
    <source>
        <dbReference type="Proteomes" id="UP000031512"/>
    </source>
</evidence>
<protein>
    <submittedName>
        <fullName evidence="1">Uncharacterized protein</fullName>
    </submittedName>
</protein>
<evidence type="ECO:0000313" key="1">
    <source>
        <dbReference type="EMBL" id="EKX72635.1"/>
    </source>
</evidence>
<organism evidence="1 2">
    <name type="scientific">Theileria equi strain WA</name>
    <dbReference type="NCBI Taxonomy" id="1537102"/>
    <lineage>
        <taxon>Eukaryota</taxon>
        <taxon>Sar</taxon>
        <taxon>Alveolata</taxon>
        <taxon>Apicomplexa</taxon>
        <taxon>Aconoidasida</taxon>
        <taxon>Piroplasmida</taxon>
        <taxon>Theileriidae</taxon>
        <taxon>Theileria</taxon>
    </lineage>
</organism>
<dbReference type="OrthoDB" id="359899at2759"/>